<name>A0A7W9SMQ4_ARMRO</name>
<evidence type="ECO:0000313" key="2">
    <source>
        <dbReference type="Proteomes" id="UP000520814"/>
    </source>
</evidence>
<gene>
    <name evidence="1" type="ORF">HNQ39_000776</name>
</gene>
<keyword evidence="1" id="KW-0223">Dioxygenase</keyword>
<accession>A0A7W9SMQ4</accession>
<dbReference type="EMBL" id="JACHGW010000001">
    <property type="protein sequence ID" value="MBB6049014.1"/>
    <property type="molecule type" value="Genomic_DNA"/>
</dbReference>
<dbReference type="GO" id="GO:0005506">
    <property type="term" value="F:iron ion binding"/>
    <property type="evidence" value="ECO:0007669"/>
    <property type="project" value="UniProtKB-ARBA"/>
</dbReference>
<dbReference type="RefSeq" id="WP_184192634.1">
    <property type="nucleotide sequence ID" value="NZ_JACHGW010000001.1"/>
</dbReference>
<comment type="caution">
    <text evidence="1">The sequence shown here is derived from an EMBL/GenBank/DDBJ whole genome shotgun (WGS) entry which is preliminary data.</text>
</comment>
<dbReference type="PANTHER" id="PTHR20883">
    <property type="entry name" value="PHYTANOYL-COA DIOXYGENASE DOMAIN CONTAINING 1"/>
    <property type="match status" value="1"/>
</dbReference>
<organism evidence="1 2">
    <name type="scientific">Armatimonas rosea</name>
    <dbReference type="NCBI Taxonomy" id="685828"/>
    <lineage>
        <taxon>Bacteria</taxon>
        <taxon>Bacillati</taxon>
        <taxon>Armatimonadota</taxon>
        <taxon>Armatimonadia</taxon>
        <taxon>Armatimonadales</taxon>
        <taxon>Armatimonadaceae</taxon>
        <taxon>Armatimonas</taxon>
    </lineage>
</organism>
<dbReference type="SUPFAM" id="SSF51197">
    <property type="entry name" value="Clavaminate synthase-like"/>
    <property type="match status" value="1"/>
</dbReference>
<keyword evidence="2" id="KW-1185">Reference proteome</keyword>
<dbReference type="PANTHER" id="PTHR20883:SF48">
    <property type="entry name" value="ECTOINE DIOXYGENASE"/>
    <property type="match status" value="1"/>
</dbReference>
<dbReference type="GO" id="GO:0016706">
    <property type="term" value="F:2-oxoglutarate-dependent dioxygenase activity"/>
    <property type="evidence" value="ECO:0007669"/>
    <property type="project" value="UniProtKB-ARBA"/>
</dbReference>
<evidence type="ECO:0000313" key="1">
    <source>
        <dbReference type="EMBL" id="MBB6049014.1"/>
    </source>
</evidence>
<sequence length="274" mass="30417">MENLAVWAEAFHRDGFVVVPGLFSPDDVESIKTTFMAQNADGPVEGLSEIRRGGKDGYSESDPLAFYPRMMHPHKHTDKLVGPLSMRYMLDSRVEEFLHLLMDEEPVAAQSMFYFKPAGARGQDLHQDNYYLRVAPDTCYAAWTAIDDVDQENGGMVAVPGSHTLPVLCPTPADKTLFFTDQHVDIPEGMEAVPINMKAGDTLFFNGSVIHGSYPNTSKDRFRRAFICHYVPKASAELSHYYNCLDFDGNPVGFPESTMGGPCGGTWMEVKGPH</sequence>
<dbReference type="Proteomes" id="UP000520814">
    <property type="component" value="Unassembled WGS sequence"/>
</dbReference>
<reference evidence="1 2" key="1">
    <citation type="submission" date="2020-08" db="EMBL/GenBank/DDBJ databases">
        <title>Genomic Encyclopedia of Type Strains, Phase IV (KMG-IV): sequencing the most valuable type-strain genomes for metagenomic binning, comparative biology and taxonomic classification.</title>
        <authorList>
            <person name="Goeker M."/>
        </authorList>
    </citation>
    <scope>NUCLEOTIDE SEQUENCE [LARGE SCALE GENOMIC DNA]</scope>
    <source>
        <strain evidence="1 2">DSM 23562</strain>
    </source>
</reference>
<proteinExistence type="predicted"/>
<protein>
    <submittedName>
        <fullName evidence="1">Ectoine hydroxylase-related dioxygenase (Phytanoyl-CoA dioxygenase family)</fullName>
    </submittedName>
</protein>
<dbReference type="Pfam" id="PF05721">
    <property type="entry name" value="PhyH"/>
    <property type="match status" value="1"/>
</dbReference>
<dbReference type="Gene3D" id="2.60.120.620">
    <property type="entry name" value="q2cbj1_9rhob like domain"/>
    <property type="match status" value="1"/>
</dbReference>
<keyword evidence="1" id="KW-0560">Oxidoreductase</keyword>
<dbReference type="AlphaFoldDB" id="A0A7W9SMQ4"/>
<dbReference type="InterPro" id="IPR008775">
    <property type="entry name" value="Phytyl_CoA_dOase-like"/>
</dbReference>